<keyword evidence="5" id="KW-0732">Signal</keyword>
<feature type="compositionally biased region" description="Polar residues" evidence="3">
    <location>
        <begin position="419"/>
        <end position="432"/>
    </location>
</feature>
<dbReference type="PROSITE" id="PS51444">
    <property type="entry name" value="FH2"/>
    <property type="match status" value="1"/>
</dbReference>
<feature type="compositionally biased region" description="Low complexity" evidence="3">
    <location>
        <begin position="336"/>
        <end position="350"/>
    </location>
</feature>
<comment type="similarity">
    <text evidence="1">Belongs to the formin-like family. Class-I subfamily.</text>
</comment>
<dbReference type="RefSeq" id="XP_010427712.1">
    <property type="nucleotide sequence ID" value="XM_010429410.2"/>
</dbReference>
<organism evidence="7 8">
    <name type="scientific">Camelina sativa</name>
    <name type="common">False flax</name>
    <name type="synonym">Myagrum sativum</name>
    <dbReference type="NCBI Taxonomy" id="90675"/>
    <lineage>
        <taxon>Eukaryota</taxon>
        <taxon>Viridiplantae</taxon>
        <taxon>Streptophyta</taxon>
        <taxon>Embryophyta</taxon>
        <taxon>Tracheophyta</taxon>
        <taxon>Spermatophyta</taxon>
        <taxon>Magnoliopsida</taxon>
        <taxon>eudicotyledons</taxon>
        <taxon>Gunneridae</taxon>
        <taxon>Pentapetalae</taxon>
        <taxon>rosids</taxon>
        <taxon>malvids</taxon>
        <taxon>Brassicales</taxon>
        <taxon>Brassicaceae</taxon>
        <taxon>Camelineae</taxon>
        <taxon>Camelina</taxon>
    </lineage>
</organism>
<feature type="compositionally biased region" description="Pro residues" evidence="3">
    <location>
        <begin position="439"/>
        <end position="448"/>
    </location>
</feature>
<feature type="region of interest" description="Disordered" evidence="3">
    <location>
        <begin position="195"/>
        <end position="214"/>
    </location>
</feature>
<feature type="region of interest" description="Disordered" evidence="3">
    <location>
        <begin position="236"/>
        <end position="260"/>
    </location>
</feature>
<evidence type="ECO:0000259" key="6">
    <source>
        <dbReference type="PROSITE" id="PS51444"/>
    </source>
</evidence>
<dbReference type="InterPro" id="IPR027643">
    <property type="entry name" value="Formin-like_plant"/>
</dbReference>
<feature type="compositionally biased region" description="Basic and acidic residues" evidence="3">
    <location>
        <begin position="143"/>
        <end position="153"/>
    </location>
</feature>
<proteinExistence type="inferred from homology"/>
<dbReference type="Pfam" id="PF02181">
    <property type="entry name" value="FH2"/>
    <property type="match status" value="1"/>
</dbReference>
<feature type="region of interest" description="Disordered" evidence="3">
    <location>
        <begin position="419"/>
        <end position="483"/>
    </location>
</feature>
<feature type="transmembrane region" description="Helical" evidence="4">
    <location>
        <begin position="7"/>
        <end position="32"/>
    </location>
</feature>
<feature type="chain" id="PRO_5046922589" description="Formin-like protein" evidence="5">
    <location>
        <begin position="18"/>
        <end position="898"/>
    </location>
</feature>
<feature type="transmembrane region" description="Helical" evidence="4">
    <location>
        <begin position="161"/>
        <end position="187"/>
    </location>
</feature>
<dbReference type="InterPro" id="IPR015425">
    <property type="entry name" value="FH2_Formin"/>
</dbReference>
<gene>
    <name evidence="8" type="primary">LOC104712467</name>
</gene>
<feature type="compositionally biased region" description="Basic residues" evidence="3">
    <location>
        <begin position="195"/>
        <end position="207"/>
    </location>
</feature>
<feature type="signal peptide" evidence="5">
    <location>
        <begin position="1"/>
        <end position="17"/>
    </location>
</feature>
<reference evidence="8" key="2">
    <citation type="submission" date="2025-08" db="UniProtKB">
        <authorList>
            <consortium name="RefSeq"/>
        </authorList>
    </citation>
    <scope>IDENTIFICATION</scope>
    <source>
        <tissue evidence="8">Leaf</tissue>
    </source>
</reference>
<keyword evidence="4" id="KW-0472">Membrane</keyword>
<dbReference type="GeneID" id="104712467"/>
<feature type="region of interest" description="Disordered" evidence="3">
    <location>
        <begin position="92"/>
        <end position="153"/>
    </location>
</feature>
<evidence type="ECO:0000256" key="5">
    <source>
        <dbReference type="SAM" id="SignalP"/>
    </source>
</evidence>
<feature type="compositionally biased region" description="Polar residues" evidence="3">
    <location>
        <begin position="325"/>
        <end position="335"/>
    </location>
</feature>
<dbReference type="Gene3D" id="1.20.58.2220">
    <property type="entry name" value="Formin, FH2 domain"/>
    <property type="match status" value="1"/>
</dbReference>
<feature type="compositionally biased region" description="Pro residues" evidence="3">
    <location>
        <begin position="372"/>
        <end position="384"/>
    </location>
</feature>
<dbReference type="InterPro" id="IPR042201">
    <property type="entry name" value="FH2_Formin_sf"/>
</dbReference>
<keyword evidence="4" id="KW-0812">Transmembrane</keyword>
<feature type="compositionally biased region" description="Pro residues" evidence="3">
    <location>
        <begin position="118"/>
        <end position="129"/>
    </location>
</feature>
<feature type="domain" description="FH2" evidence="6">
    <location>
        <begin position="475"/>
        <end position="898"/>
    </location>
</feature>
<feature type="compositionally biased region" description="Polar residues" evidence="3">
    <location>
        <begin position="385"/>
        <end position="400"/>
    </location>
</feature>
<feature type="region of interest" description="Disordered" evidence="3">
    <location>
        <begin position="308"/>
        <end position="400"/>
    </location>
</feature>
<protein>
    <recommendedName>
        <fullName evidence="2">Formin-like protein</fullName>
    </recommendedName>
</protein>
<dbReference type="PANTHER" id="PTHR23213:SF177">
    <property type="entry name" value="FORMIN-LIKE PROTEIN 11"/>
    <property type="match status" value="1"/>
</dbReference>
<dbReference type="PANTHER" id="PTHR23213">
    <property type="entry name" value="FORMIN-RELATED"/>
    <property type="match status" value="1"/>
</dbReference>
<evidence type="ECO:0000256" key="2">
    <source>
        <dbReference type="RuleBase" id="RU361260"/>
    </source>
</evidence>
<sequence>MVSFRQIFLMIIVVVVSLHCCKVGFFCIVADAKELDDWKVLVVEHGERYRTQIGKYAGEDGGEKKNKLGVLEKFRALLDLIKPSTSRRRTLAESASLSPWPAPAPSPFPGGGPIESPAYPPAPPRPIPPHLRRPLPQRTHPLKQHEIRKREQEKGGTFKKILVPVVVSTASGIGFVVCVVGVFCLCARIRKRKKNGKTPSFKRKKGKSQSSTRKVSVNPTLDFLYLNSLGVDLERQNSVKETQETDQKDLNDRNGGLLEEEVKRSIETETSHDWDNASSYSTKEIVSVHENDDEQTVNSVSAPVVVINGRDDTSDDDESFHSVGVGSSQHSNPRLSNASSASGSVNVGSSQRFSEHKLDIPECSGNDFGISTPPPPPPPPPPLPQFTNKRLHTQSTPETTNNLQTLSSQLCEKICASSSKPSLPINVPNTQDDGSKSLPRPPPPPPLPTQQLQVAGMNKTPPPPLSLDFSERRPLGKDGAPLPKLKPLHWDKVRATPDRTMVWDKIRTSSFELDEEMIESLFGYTMQSSTKNEEGKSKTPSPGKHLLEPKRLQNFTILLKALNATADQICSALGKGEGLCLQQLEALVKMVPTKEEELKLSSYKGAVDELGSAEKFLRALVGIPFAFQRAEAMLYRETFEDEVVHLRNSFSMLEEACKELKSSRLFLKLLEAVLKTGNRMNVGTIRGGAKAFKLDALLKLSDVKGTDGKTTLLHFVVQEISRSEGIRVSDSIMGRIMNQRSNKNQTPEEKEEDYRRMGLDLVSGLNTELRNVKKTATIDLEGLFISVTNLRDGLGQLRCLASEKLKGDEENRAFVSSMSSFLRYGEKSLEELREDEKRIMERVGEIAEYFHGDVRGDDKNPLRIFVIVRDFLGMLDHVCRELRCFRVPNSPSPLAPFR</sequence>
<evidence type="ECO:0000313" key="7">
    <source>
        <dbReference type="Proteomes" id="UP000694864"/>
    </source>
</evidence>
<evidence type="ECO:0000256" key="1">
    <source>
        <dbReference type="ARBA" id="ARBA00025793"/>
    </source>
</evidence>
<reference evidence="7" key="1">
    <citation type="journal article" date="2014" name="Nat. Commun.">
        <title>The emerging biofuel crop Camelina sativa retains a highly undifferentiated hexaploid genome structure.</title>
        <authorList>
            <person name="Kagale S."/>
            <person name="Koh C."/>
            <person name="Nixon J."/>
            <person name="Bollina V."/>
            <person name="Clarke W.E."/>
            <person name="Tuteja R."/>
            <person name="Spillane C."/>
            <person name="Robinson S.J."/>
            <person name="Links M.G."/>
            <person name="Clarke C."/>
            <person name="Higgins E.E."/>
            <person name="Huebert T."/>
            <person name="Sharpe A.G."/>
            <person name="Parkin I.A."/>
        </authorList>
    </citation>
    <scope>NUCLEOTIDE SEQUENCE [LARGE SCALE GENOMIC DNA]</scope>
    <source>
        <strain evidence="7">cv. DH55</strain>
    </source>
</reference>
<keyword evidence="4" id="KW-1133">Transmembrane helix</keyword>
<evidence type="ECO:0000313" key="8">
    <source>
        <dbReference type="RefSeq" id="XP_010427712.1"/>
    </source>
</evidence>
<dbReference type="Proteomes" id="UP000694864">
    <property type="component" value="Chromosome 1"/>
</dbReference>
<dbReference type="SUPFAM" id="SSF101447">
    <property type="entry name" value="Formin homology 2 domain (FH2 domain)"/>
    <property type="match status" value="1"/>
</dbReference>
<evidence type="ECO:0000256" key="4">
    <source>
        <dbReference type="SAM" id="Phobius"/>
    </source>
</evidence>
<feature type="compositionally biased region" description="Basic and acidic residues" evidence="3">
    <location>
        <begin position="236"/>
        <end position="252"/>
    </location>
</feature>
<feature type="region of interest" description="Disordered" evidence="3">
    <location>
        <begin position="526"/>
        <end position="546"/>
    </location>
</feature>
<feature type="compositionally biased region" description="Pro residues" evidence="3">
    <location>
        <begin position="100"/>
        <end position="110"/>
    </location>
</feature>
<dbReference type="SMART" id="SM00498">
    <property type="entry name" value="FH2"/>
    <property type="match status" value="1"/>
</dbReference>
<accession>A0ABM0TKG0</accession>
<evidence type="ECO:0000256" key="3">
    <source>
        <dbReference type="SAM" id="MobiDB-lite"/>
    </source>
</evidence>
<keyword evidence="7" id="KW-1185">Reference proteome</keyword>
<name>A0ABM0TKG0_CAMSA</name>